<protein>
    <submittedName>
        <fullName evidence="1">Uncharacterized protein</fullName>
    </submittedName>
</protein>
<accession>A0A2P2NCS2</accession>
<name>A0A2P2NCS2_RHIMU</name>
<organism evidence="1">
    <name type="scientific">Rhizophora mucronata</name>
    <name type="common">Asiatic mangrove</name>
    <dbReference type="NCBI Taxonomy" id="61149"/>
    <lineage>
        <taxon>Eukaryota</taxon>
        <taxon>Viridiplantae</taxon>
        <taxon>Streptophyta</taxon>
        <taxon>Embryophyta</taxon>
        <taxon>Tracheophyta</taxon>
        <taxon>Spermatophyta</taxon>
        <taxon>Magnoliopsida</taxon>
        <taxon>eudicotyledons</taxon>
        <taxon>Gunneridae</taxon>
        <taxon>Pentapetalae</taxon>
        <taxon>rosids</taxon>
        <taxon>fabids</taxon>
        <taxon>Malpighiales</taxon>
        <taxon>Rhizophoraceae</taxon>
        <taxon>Rhizophora</taxon>
    </lineage>
</organism>
<proteinExistence type="predicted"/>
<dbReference type="AlphaFoldDB" id="A0A2P2NCS2"/>
<evidence type="ECO:0000313" key="1">
    <source>
        <dbReference type="EMBL" id="MBX40266.1"/>
    </source>
</evidence>
<reference evidence="1" key="1">
    <citation type="submission" date="2018-02" db="EMBL/GenBank/DDBJ databases">
        <title>Rhizophora mucronata_Transcriptome.</title>
        <authorList>
            <person name="Meera S.P."/>
            <person name="Sreeshan A."/>
            <person name="Augustine A."/>
        </authorList>
    </citation>
    <scope>NUCLEOTIDE SEQUENCE</scope>
    <source>
        <tissue evidence="1">Leaf</tissue>
    </source>
</reference>
<dbReference type="EMBL" id="GGEC01059782">
    <property type="protein sequence ID" value="MBX40266.1"/>
    <property type="molecule type" value="Transcribed_RNA"/>
</dbReference>
<sequence>MKKIHATDPIKYGTKGLSLLSSNLWCL</sequence>